<feature type="signal peptide" evidence="1">
    <location>
        <begin position="1"/>
        <end position="26"/>
    </location>
</feature>
<keyword evidence="1" id="KW-0732">Signal</keyword>
<dbReference type="EMBL" id="JAGQHS010000180">
    <property type="protein sequence ID" value="MCA9758506.1"/>
    <property type="molecule type" value="Genomic_DNA"/>
</dbReference>
<reference evidence="2" key="1">
    <citation type="submission" date="2020-04" db="EMBL/GenBank/DDBJ databases">
        <authorList>
            <person name="Zhang T."/>
        </authorList>
    </citation>
    <scope>NUCLEOTIDE SEQUENCE</scope>
    <source>
        <strain evidence="2">HKST-UBA02</strain>
    </source>
</reference>
<comment type="caution">
    <text evidence="2">The sequence shown here is derived from an EMBL/GenBank/DDBJ whole genome shotgun (WGS) entry which is preliminary data.</text>
</comment>
<dbReference type="Proteomes" id="UP000739538">
    <property type="component" value="Unassembled WGS sequence"/>
</dbReference>
<organism evidence="2 3">
    <name type="scientific">Eiseniibacteriota bacterium</name>
    <dbReference type="NCBI Taxonomy" id="2212470"/>
    <lineage>
        <taxon>Bacteria</taxon>
        <taxon>Candidatus Eiseniibacteriota</taxon>
    </lineage>
</organism>
<gene>
    <name evidence="2" type="ORF">KDA27_22105</name>
</gene>
<evidence type="ECO:0000256" key="1">
    <source>
        <dbReference type="SAM" id="SignalP"/>
    </source>
</evidence>
<dbReference type="AlphaFoldDB" id="A0A956NHC4"/>
<dbReference type="SUPFAM" id="SSF101898">
    <property type="entry name" value="NHL repeat"/>
    <property type="match status" value="1"/>
</dbReference>
<feature type="chain" id="PRO_5037215031" evidence="1">
    <location>
        <begin position="27"/>
        <end position="422"/>
    </location>
</feature>
<name>A0A956NHC4_UNCEI</name>
<evidence type="ECO:0000313" key="3">
    <source>
        <dbReference type="Proteomes" id="UP000739538"/>
    </source>
</evidence>
<dbReference type="InterPro" id="IPR011042">
    <property type="entry name" value="6-blade_b-propeller_TolB-like"/>
</dbReference>
<proteinExistence type="predicted"/>
<protein>
    <submittedName>
        <fullName evidence="2">6-bladed beta-propeller</fullName>
    </submittedName>
</protein>
<evidence type="ECO:0000313" key="2">
    <source>
        <dbReference type="EMBL" id="MCA9758506.1"/>
    </source>
</evidence>
<dbReference type="Gene3D" id="2.120.10.30">
    <property type="entry name" value="TolB, C-terminal domain"/>
    <property type="match status" value="1"/>
</dbReference>
<accession>A0A956NHC4</accession>
<sequence>MRTPLRMLSLATLPLAVLAGVTTANAADWKGSEETRDGVLHVMNPAQPMLPEVTLKPQELWRIGGDTDAEGEFFGVINQVTTDSDGNIYLLDLQLNEIKIFSPDGTYIRTIGREGEGPGEFRAPTGLFFVPSGEVGVLQANPLKIVLLTKTGEPAGEYPTPKIEGEGFVTVAGARPAGDQLVCLAMGNNFIQEKGTFIQTIMLRGIDSNGTVVASYYDEPRVLDFASPVFHEKDWDTIQNRWATSPDGRVFGCAEHGSYAVTIWKPDGSVDRVVHAEHSPHKRTAEEREYLEGIWSVFTRQAPGASVQIEDYDNPVAAIYTRDDGSLWVMNSEGSHPDDGTLGTFDVFDRNGRFVKKVSIEGEGTPRQDGYFFVGDRLYVVTEFLGAVLAMQGGGSDVEGDEEAEPMSVICYQLDQGQIALN</sequence>
<reference evidence="2" key="2">
    <citation type="journal article" date="2021" name="Microbiome">
        <title>Successional dynamics and alternative stable states in a saline activated sludge microbial community over 9 years.</title>
        <authorList>
            <person name="Wang Y."/>
            <person name="Ye J."/>
            <person name="Ju F."/>
            <person name="Liu L."/>
            <person name="Boyd J.A."/>
            <person name="Deng Y."/>
            <person name="Parks D.H."/>
            <person name="Jiang X."/>
            <person name="Yin X."/>
            <person name="Woodcroft B.J."/>
            <person name="Tyson G.W."/>
            <person name="Hugenholtz P."/>
            <person name="Polz M.F."/>
            <person name="Zhang T."/>
        </authorList>
    </citation>
    <scope>NUCLEOTIDE SEQUENCE</scope>
    <source>
        <strain evidence="2">HKST-UBA02</strain>
    </source>
</reference>
<dbReference type="Pfam" id="PF17170">
    <property type="entry name" value="DUF5128"/>
    <property type="match status" value="1"/>
</dbReference>